<protein>
    <submittedName>
        <fullName evidence="4">Uncharacterized protein</fullName>
    </submittedName>
</protein>
<dbReference type="InterPro" id="IPR014485">
    <property type="entry name" value="Pesterase_C1039"/>
</dbReference>
<dbReference type="Gene3D" id="3.90.780.10">
    <property type="entry name" value="5'-Nucleotidase, C-terminal domain"/>
    <property type="match status" value="1"/>
</dbReference>
<dbReference type="AlphaFoldDB" id="A0A2T0FFH6"/>
<dbReference type="SUPFAM" id="SSF56300">
    <property type="entry name" value="Metallo-dependent phosphatases"/>
    <property type="match status" value="1"/>
</dbReference>
<dbReference type="PROSITE" id="PS51257">
    <property type="entry name" value="PROKAR_LIPOPROTEIN"/>
    <property type="match status" value="1"/>
</dbReference>
<dbReference type="PANTHER" id="PTHR11575:SF22">
    <property type="entry name" value="ADL392WP"/>
    <property type="match status" value="1"/>
</dbReference>
<keyword evidence="5" id="KW-1185">Reference proteome</keyword>
<evidence type="ECO:0000259" key="3">
    <source>
        <dbReference type="Pfam" id="PF21953"/>
    </source>
</evidence>
<evidence type="ECO:0000313" key="4">
    <source>
        <dbReference type="EMBL" id="PRT53735.1"/>
    </source>
</evidence>
<dbReference type="SUPFAM" id="SSF55816">
    <property type="entry name" value="5'-nucleotidase (syn. UDP-sugar hydrolase), C-terminal domain"/>
    <property type="match status" value="1"/>
</dbReference>
<accession>A0A2T0FFH6</accession>
<name>A0A2T0FFH6_9ASCO</name>
<dbReference type="STRING" id="45607.A0A2T0FFH6"/>
<dbReference type="EMBL" id="NDIQ01000001">
    <property type="protein sequence ID" value="PRT53735.1"/>
    <property type="molecule type" value="Genomic_DNA"/>
</dbReference>
<dbReference type="InterPro" id="IPR029052">
    <property type="entry name" value="Metallo-depent_PP-like"/>
</dbReference>
<dbReference type="PANTHER" id="PTHR11575">
    <property type="entry name" value="5'-NUCLEOTIDASE-RELATED"/>
    <property type="match status" value="1"/>
</dbReference>
<keyword evidence="1" id="KW-0732">Signal</keyword>
<dbReference type="InterPro" id="IPR053828">
    <property type="entry name" value="Nucleosidase_C"/>
</dbReference>
<dbReference type="InterPro" id="IPR036907">
    <property type="entry name" value="5'-Nucleotdase_C_sf"/>
</dbReference>
<dbReference type="PIRSF" id="PIRSF017316">
    <property type="entry name" value="Pesterase_C1039"/>
    <property type="match status" value="1"/>
</dbReference>
<dbReference type="Pfam" id="PF21953">
    <property type="entry name" value="NadN_nucleosid_C"/>
    <property type="match status" value="1"/>
</dbReference>
<dbReference type="GeneID" id="36515104"/>
<dbReference type="GO" id="GO:0009166">
    <property type="term" value="P:nucleotide catabolic process"/>
    <property type="evidence" value="ECO:0007669"/>
    <property type="project" value="InterPro"/>
</dbReference>
<sequence>MFLKRWILALTTVQACWDDADGRFDKRMADYYHRQRLHERAFPGSQVPDGSEVLRPLVWGDLNFIHVTDTHGWLTGHPTEEYSSGDWGDLVSFSEHMQAEADAKGVDLVVIETGDRHEGDGLASATKVDGSLSQFVFAQAKFDVLSVGNHELYKNEYALQEYNTLRPFYGQAYLSSNVEYYINDTWVPAGNYYRVFTTKNLGKRILAFGFIFNFDKYDNGTRVVKVEDAVQRQWFKDALTKEDYDVVLVTGHNPVRGYAEFDAIVDAVREINSTVPIQGFGGHTHVRDYRVFDSRAVALESGKYLDTIGWASVKFDSEGLNGTDISFTRRYIDFNPQNLARHLNRSITTFTTDRGAAVSQQIREYRKDLKLDKVLAQVPQDYFLDYAPYPGPNSLVSLTEEQILPLLKGKHHHRPHLTIFGTNLLRYDLRKGNFIEDSKYMVDPYRTNWVYVKDVPVRIASSLSDSLNKKKVAKRHVETSTIPTLGTAQSTYLPTVATAAPNISANYGYATIDDFGSDGDDTRHQALPVYDFPPYITHAANIDSSTTSVDVVFLEKNQKDILKKLRKAGVNAEPEPYGGQSIQDLFEKYFVDRHS</sequence>
<proteinExistence type="predicted"/>
<dbReference type="GO" id="GO:0016787">
    <property type="term" value="F:hydrolase activity"/>
    <property type="evidence" value="ECO:0007669"/>
    <property type="project" value="InterPro"/>
</dbReference>
<evidence type="ECO:0000256" key="1">
    <source>
        <dbReference type="SAM" id="SignalP"/>
    </source>
</evidence>
<reference evidence="4 5" key="1">
    <citation type="submission" date="2017-04" db="EMBL/GenBank/DDBJ databases">
        <title>Genome sequencing of [Candida] sorbophila.</title>
        <authorList>
            <person name="Ahn J.O."/>
        </authorList>
    </citation>
    <scope>NUCLEOTIDE SEQUENCE [LARGE SCALE GENOMIC DNA]</scope>
    <source>
        <strain evidence="4 5">DS02</strain>
    </source>
</reference>
<feature type="signal peptide" evidence="1">
    <location>
        <begin position="1"/>
        <end position="22"/>
    </location>
</feature>
<dbReference type="Gene3D" id="3.60.21.10">
    <property type="match status" value="1"/>
</dbReference>
<feature type="domain" description="Putative 5'-nucleotidase C-terminal" evidence="3">
    <location>
        <begin position="381"/>
        <end position="562"/>
    </location>
</feature>
<organism evidence="4 5">
    <name type="scientific">Wickerhamiella sorbophila</name>
    <dbReference type="NCBI Taxonomy" id="45607"/>
    <lineage>
        <taxon>Eukaryota</taxon>
        <taxon>Fungi</taxon>
        <taxon>Dikarya</taxon>
        <taxon>Ascomycota</taxon>
        <taxon>Saccharomycotina</taxon>
        <taxon>Dipodascomycetes</taxon>
        <taxon>Dipodascales</taxon>
        <taxon>Trichomonascaceae</taxon>
        <taxon>Wickerhamiella</taxon>
    </lineage>
</organism>
<evidence type="ECO:0000259" key="2">
    <source>
        <dbReference type="Pfam" id="PF00149"/>
    </source>
</evidence>
<evidence type="ECO:0000313" key="5">
    <source>
        <dbReference type="Proteomes" id="UP000238350"/>
    </source>
</evidence>
<dbReference type="Pfam" id="PF00149">
    <property type="entry name" value="Metallophos"/>
    <property type="match status" value="1"/>
</dbReference>
<dbReference type="RefSeq" id="XP_024663681.1">
    <property type="nucleotide sequence ID" value="XM_024807913.1"/>
</dbReference>
<dbReference type="GO" id="GO:0005829">
    <property type="term" value="C:cytosol"/>
    <property type="evidence" value="ECO:0007669"/>
    <property type="project" value="TreeGrafter"/>
</dbReference>
<dbReference type="Proteomes" id="UP000238350">
    <property type="component" value="Unassembled WGS sequence"/>
</dbReference>
<dbReference type="OrthoDB" id="7722975at2759"/>
<dbReference type="InterPro" id="IPR004843">
    <property type="entry name" value="Calcineurin-like_PHP"/>
</dbReference>
<dbReference type="InterPro" id="IPR006179">
    <property type="entry name" value="5_nucleotidase/apyrase"/>
</dbReference>
<gene>
    <name evidence="4" type="ORF">B9G98_01355</name>
</gene>
<feature type="chain" id="PRO_5015568005" evidence="1">
    <location>
        <begin position="23"/>
        <end position="595"/>
    </location>
</feature>
<comment type="caution">
    <text evidence="4">The sequence shown here is derived from an EMBL/GenBank/DDBJ whole genome shotgun (WGS) entry which is preliminary data.</text>
</comment>
<feature type="domain" description="Calcineurin-like phosphoesterase" evidence="2">
    <location>
        <begin position="63"/>
        <end position="286"/>
    </location>
</feature>